<dbReference type="PROSITE" id="PS51186">
    <property type="entry name" value="GNAT"/>
    <property type="match status" value="1"/>
</dbReference>
<dbReference type="eggNOG" id="COG0454">
    <property type="taxonomic scope" value="Bacteria"/>
</dbReference>
<gene>
    <name evidence="2" type="ORF">BN77_p10328</name>
</gene>
<keyword evidence="3" id="KW-1185">Reference proteome</keyword>
<dbReference type="GO" id="GO:0016747">
    <property type="term" value="F:acyltransferase activity, transferring groups other than amino-acyl groups"/>
    <property type="evidence" value="ECO:0007669"/>
    <property type="project" value="InterPro"/>
</dbReference>
<dbReference type="RefSeq" id="WP_007536013.1">
    <property type="nucleotide sequence ID" value="NZ_HF536773.1"/>
</dbReference>
<dbReference type="PANTHER" id="PTHR47237">
    <property type="entry name" value="SLL0310 PROTEIN"/>
    <property type="match status" value="1"/>
</dbReference>
<sequence>MPEQRIEIRPFGPQHLDAAVCLSREAGWPHRLEDWNVALDLSEGVVAIAADDEVVGTTLLTPYETDCATINMVIVAERMRGRGLGRRLMEAAFALAQNRPLRLIATADGLPLYERLGFRQIGTIVQHQGHVTATQKPENTEAATKADIPAIAALDREAFGADRSTLITRFADLGEFAVIRRSGNVVAFACLRSFGRGEVVGPVVAPDIEDAKSLLSHFMCRKAGAFLRIDTSTETGLGPWLASHSLPHVSGGIAMANPIIRHTNSKTVTTFALANQALG</sequence>
<keyword evidence="2" id="KW-0808">Transferase</keyword>
<evidence type="ECO:0000313" key="2">
    <source>
        <dbReference type="EMBL" id="CCM79083.1"/>
    </source>
</evidence>
<dbReference type="InterPro" id="IPR052729">
    <property type="entry name" value="Acyl/Acetyltrans_Enzymes"/>
</dbReference>
<dbReference type="AlphaFoldDB" id="K0PYP0"/>
<name>K0PYP0_9HYPH</name>
<comment type="caution">
    <text evidence="2">The sequence shown here is derived from an EMBL/GenBank/DDBJ whole genome shotgun (WGS) entry which is preliminary data.</text>
</comment>
<dbReference type="EMBL" id="CANI01000043">
    <property type="protein sequence ID" value="CCM79083.1"/>
    <property type="molecule type" value="Genomic_DNA"/>
</dbReference>
<evidence type="ECO:0000313" key="3">
    <source>
        <dbReference type="Proteomes" id="UP000009319"/>
    </source>
</evidence>
<dbReference type="STRING" id="1211777.BN77_p10328"/>
<reference evidence="2 3" key="1">
    <citation type="journal article" date="2013" name="Genome Announc.">
        <title>Draft Genome Sequence of Rhizobium mesoamericanum STM3625, a Nitrogen-Fixing Symbiont of Mimosa pudica Isolated in French Guiana (South America).</title>
        <authorList>
            <person name="Moulin L."/>
            <person name="Mornico D."/>
            <person name="Melkonian R."/>
            <person name="Klonowska A."/>
        </authorList>
    </citation>
    <scope>NUCLEOTIDE SEQUENCE [LARGE SCALE GENOMIC DNA]</scope>
    <source>
        <strain evidence="2 3">STM3625</strain>
    </source>
</reference>
<dbReference type="PANTHER" id="PTHR47237:SF2">
    <property type="entry name" value="BLL4206 PROTEIN"/>
    <property type="match status" value="1"/>
</dbReference>
<feature type="domain" description="N-acetyltransferase" evidence="1">
    <location>
        <begin position="6"/>
        <end position="141"/>
    </location>
</feature>
<dbReference type="Proteomes" id="UP000009319">
    <property type="component" value="Unassembled WGS sequence"/>
</dbReference>
<organism evidence="2 3">
    <name type="scientific">Rhizobium mesoamericanum STM3625</name>
    <dbReference type="NCBI Taxonomy" id="1211777"/>
    <lineage>
        <taxon>Bacteria</taxon>
        <taxon>Pseudomonadati</taxon>
        <taxon>Pseudomonadota</taxon>
        <taxon>Alphaproteobacteria</taxon>
        <taxon>Hyphomicrobiales</taxon>
        <taxon>Rhizobiaceae</taxon>
        <taxon>Rhizobium/Agrobacterium group</taxon>
        <taxon>Rhizobium</taxon>
    </lineage>
</organism>
<proteinExistence type="predicted"/>
<dbReference type="SUPFAM" id="SSF55729">
    <property type="entry name" value="Acyl-CoA N-acyltransferases (Nat)"/>
    <property type="match status" value="1"/>
</dbReference>
<dbReference type="InterPro" id="IPR041496">
    <property type="entry name" value="YitH/HolE_GNAT"/>
</dbReference>
<dbReference type="InterPro" id="IPR000182">
    <property type="entry name" value="GNAT_dom"/>
</dbReference>
<dbReference type="Pfam" id="PF00583">
    <property type="entry name" value="Acetyltransf_1"/>
    <property type="match status" value="1"/>
</dbReference>
<protein>
    <submittedName>
        <fullName evidence="2">Putative acetyltransferase</fullName>
    </submittedName>
</protein>
<evidence type="ECO:0000259" key="1">
    <source>
        <dbReference type="PROSITE" id="PS51186"/>
    </source>
</evidence>
<dbReference type="Gene3D" id="3.40.630.90">
    <property type="match status" value="1"/>
</dbReference>
<dbReference type="HOGENOM" id="CLU_063450_1_0_5"/>
<dbReference type="InterPro" id="IPR016181">
    <property type="entry name" value="Acyl_CoA_acyltransferase"/>
</dbReference>
<dbReference type="Gene3D" id="3.40.630.30">
    <property type="match status" value="1"/>
</dbReference>
<accession>K0PYP0</accession>
<dbReference type="Pfam" id="PF18014">
    <property type="entry name" value="Acetyltransf_18"/>
    <property type="match status" value="1"/>
</dbReference>